<evidence type="ECO:0000313" key="1">
    <source>
        <dbReference type="EMBL" id="KAA8707381.1"/>
    </source>
</evidence>
<dbReference type="AlphaFoldDB" id="A0A5M9QGP6"/>
<proteinExistence type="predicted"/>
<protein>
    <submittedName>
        <fullName evidence="1">Uncharacterized protein</fullName>
    </submittedName>
</protein>
<reference evidence="1 2" key="1">
    <citation type="submission" date="2019-09" db="EMBL/GenBank/DDBJ databases">
        <title>Draft genome sequence of various Type strains from the CCUG.</title>
        <authorList>
            <person name="Pineiro-Iglesias B."/>
            <person name="Tunovic T."/>
            <person name="Unosson C."/>
            <person name="Inganas E."/>
            <person name="Ohlen M."/>
            <person name="Cardew S."/>
            <person name="Jensie-Markopoulos S."/>
            <person name="Salva-Serra F."/>
            <person name="Jaen-Luchoro D."/>
            <person name="Karlsson R."/>
            <person name="Svensson-Stadler L."/>
            <person name="Chun J."/>
            <person name="Moore E."/>
        </authorList>
    </citation>
    <scope>NUCLEOTIDE SEQUENCE [LARGE SCALE GENOMIC DNA]</scope>
    <source>
        <strain evidence="1 2">CCUG 32756T</strain>
    </source>
</reference>
<name>A0A5M9QGP6_9HELI</name>
<accession>A0A5M9QGP6</accession>
<comment type="caution">
    <text evidence="1">The sequence shown here is derived from an EMBL/GenBank/DDBJ whole genome shotgun (WGS) entry which is preliminary data.</text>
</comment>
<dbReference type="EMBL" id="VXKE01000022">
    <property type="protein sequence ID" value="KAA8707381.1"/>
    <property type="molecule type" value="Genomic_DNA"/>
</dbReference>
<dbReference type="RefSeq" id="WP_150337968.1">
    <property type="nucleotide sequence ID" value="NZ_JAERIX010000017.1"/>
</dbReference>
<gene>
    <name evidence="1" type="ORF">F4V45_08895</name>
</gene>
<sequence>MNPLHFIKMAIKRAVWFMRDVRSHYFFTSPRAFGCSRGVFESFAQAVKSAPKYAKTDYTEQTEEKSFHNFLSGFSTKIADYEYPAFYHLGNILAKNPQAKILDLGGDLGGIISAIATTLKPPQIGKFVK</sequence>
<organism evidence="1 2">
    <name type="scientific">Helicobacter canis</name>
    <dbReference type="NCBI Taxonomy" id="29419"/>
    <lineage>
        <taxon>Bacteria</taxon>
        <taxon>Pseudomonadati</taxon>
        <taxon>Campylobacterota</taxon>
        <taxon>Epsilonproteobacteria</taxon>
        <taxon>Campylobacterales</taxon>
        <taxon>Helicobacteraceae</taxon>
        <taxon>Helicobacter</taxon>
    </lineage>
</organism>
<evidence type="ECO:0000313" key="2">
    <source>
        <dbReference type="Proteomes" id="UP000323707"/>
    </source>
</evidence>
<dbReference type="Proteomes" id="UP000323707">
    <property type="component" value="Unassembled WGS sequence"/>
</dbReference>